<feature type="non-terminal residue" evidence="2">
    <location>
        <position position="100"/>
    </location>
</feature>
<dbReference type="AlphaFoldDB" id="A0A8B6HLC9"/>
<name>A0A8B6HLC9_MYTGA</name>
<evidence type="ECO:0000313" key="3">
    <source>
        <dbReference type="Proteomes" id="UP000596742"/>
    </source>
</evidence>
<dbReference type="Proteomes" id="UP000596742">
    <property type="component" value="Unassembled WGS sequence"/>
</dbReference>
<gene>
    <name evidence="2" type="ORF">MGAL_10B068249</name>
</gene>
<reference evidence="2" key="1">
    <citation type="submission" date="2018-11" db="EMBL/GenBank/DDBJ databases">
        <authorList>
            <person name="Alioto T."/>
            <person name="Alioto T."/>
        </authorList>
    </citation>
    <scope>NUCLEOTIDE SEQUENCE</scope>
</reference>
<keyword evidence="1" id="KW-0812">Transmembrane</keyword>
<keyword evidence="1" id="KW-0472">Membrane</keyword>
<dbReference type="OrthoDB" id="6144677at2759"/>
<proteinExistence type="predicted"/>
<feature type="non-terminal residue" evidence="2">
    <location>
        <position position="1"/>
    </location>
</feature>
<evidence type="ECO:0000256" key="1">
    <source>
        <dbReference type="SAM" id="Phobius"/>
    </source>
</evidence>
<organism evidence="2 3">
    <name type="scientific">Mytilus galloprovincialis</name>
    <name type="common">Mediterranean mussel</name>
    <dbReference type="NCBI Taxonomy" id="29158"/>
    <lineage>
        <taxon>Eukaryota</taxon>
        <taxon>Metazoa</taxon>
        <taxon>Spiralia</taxon>
        <taxon>Lophotrochozoa</taxon>
        <taxon>Mollusca</taxon>
        <taxon>Bivalvia</taxon>
        <taxon>Autobranchia</taxon>
        <taxon>Pteriomorphia</taxon>
        <taxon>Mytilida</taxon>
        <taxon>Mytiloidea</taxon>
        <taxon>Mytilidae</taxon>
        <taxon>Mytilinae</taxon>
        <taxon>Mytilus</taxon>
    </lineage>
</organism>
<keyword evidence="3" id="KW-1185">Reference proteome</keyword>
<feature type="transmembrane region" description="Helical" evidence="1">
    <location>
        <begin position="21"/>
        <end position="42"/>
    </location>
</feature>
<evidence type="ECO:0000313" key="2">
    <source>
        <dbReference type="EMBL" id="VDI81889.1"/>
    </source>
</evidence>
<accession>A0A8B6HLC9</accession>
<keyword evidence="1" id="KW-1133">Transmembrane helix</keyword>
<sequence length="100" mass="11558">LYKCLSSGSYSMTFSEINTRILIFGMYMTAFFLCTGPMYGWGEYSQFKGLLMIKVRLLSRHTPESTDLCNTTLTKTDAETIQYFGQLITSSLQEKWNMYI</sequence>
<comment type="caution">
    <text evidence="2">The sequence shown here is derived from an EMBL/GenBank/DDBJ whole genome shotgun (WGS) entry which is preliminary data.</text>
</comment>
<protein>
    <submittedName>
        <fullName evidence="2">Uncharacterized protein</fullName>
    </submittedName>
</protein>
<dbReference type="EMBL" id="UYJE01010296">
    <property type="protein sequence ID" value="VDI81889.1"/>
    <property type="molecule type" value="Genomic_DNA"/>
</dbReference>